<evidence type="ECO:0000313" key="2">
    <source>
        <dbReference type="Proteomes" id="UP000198729"/>
    </source>
</evidence>
<dbReference type="AlphaFoldDB" id="A0A1G5SG47"/>
<evidence type="ECO:0000313" key="1">
    <source>
        <dbReference type="EMBL" id="SCZ86164.1"/>
    </source>
</evidence>
<name>A0A1G5SG47_9PROT</name>
<dbReference type="Proteomes" id="UP000198729">
    <property type="component" value="Unassembled WGS sequence"/>
</dbReference>
<gene>
    <name evidence="1" type="ORF">NSMM_490053</name>
</gene>
<sequence length="68" mass="7709">MRGGEAVRTKLGELLVVSASQARKVQQDILGYIVTFYNGRKRHSMLGYTDSNDYESVVAELSRLRFLN</sequence>
<organism evidence="1 2">
    <name type="scientific">Nitrosomonas mobilis</name>
    <dbReference type="NCBI Taxonomy" id="51642"/>
    <lineage>
        <taxon>Bacteria</taxon>
        <taxon>Pseudomonadati</taxon>
        <taxon>Pseudomonadota</taxon>
        <taxon>Betaproteobacteria</taxon>
        <taxon>Nitrosomonadales</taxon>
        <taxon>Nitrosomonadaceae</taxon>
        <taxon>Nitrosomonas</taxon>
    </lineage>
</organism>
<accession>A0A1G5SG47</accession>
<reference evidence="1 2" key="1">
    <citation type="submission" date="2016-10" db="EMBL/GenBank/DDBJ databases">
        <authorList>
            <person name="de Groot N.N."/>
        </authorList>
    </citation>
    <scope>NUCLEOTIDE SEQUENCE [LARGE SCALE GENOMIC DNA]</scope>
    <source>
        <strain evidence="1">1</strain>
    </source>
</reference>
<protein>
    <recommendedName>
        <fullName evidence="3">Integrase catalytic domain-containing protein</fullName>
    </recommendedName>
</protein>
<evidence type="ECO:0008006" key="3">
    <source>
        <dbReference type="Google" id="ProtNLM"/>
    </source>
</evidence>
<keyword evidence="2" id="KW-1185">Reference proteome</keyword>
<dbReference type="EMBL" id="FMWO01000057">
    <property type="protein sequence ID" value="SCZ86164.1"/>
    <property type="molecule type" value="Genomic_DNA"/>
</dbReference>
<proteinExistence type="predicted"/>